<dbReference type="PANTHER" id="PTHR37984:SF5">
    <property type="entry name" value="PROTEIN NYNRIN-LIKE"/>
    <property type="match status" value="1"/>
</dbReference>
<dbReference type="Gene3D" id="3.30.420.10">
    <property type="entry name" value="Ribonuclease H-like superfamily/Ribonuclease H"/>
    <property type="match status" value="1"/>
</dbReference>
<dbReference type="InterPro" id="IPR041577">
    <property type="entry name" value="RT_RNaseH_2"/>
</dbReference>
<comment type="similarity">
    <text evidence="3">Belongs to the PI3/PI4-kinase family.</text>
</comment>
<dbReference type="PANTHER" id="PTHR37984">
    <property type="entry name" value="PROTEIN CBG26694"/>
    <property type="match status" value="1"/>
</dbReference>
<reference evidence="7 8" key="1">
    <citation type="submission" date="2022-01" db="EMBL/GenBank/DDBJ databases">
        <title>A chromosomal length assembly of Cordylochernes scorpioides.</title>
        <authorList>
            <person name="Zeh D."/>
            <person name="Zeh J."/>
        </authorList>
    </citation>
    <scope>NUCLEOTIDE SEQUENCE [LARGE SCALE GENOMIC DNA]</scope>
    <source>
        <strain evidence="7">IN4F17</strain>
        <tissue evidence="7">Whole Body</tissue>
    </source>
</reference>
<dbReference type="InterPro" id="IPR001584">
    <property type="entry name" value="Integrase_cat-core"/>
</dbReference>
<feature type="domain" description="Integrase catalytic" evidence="5">
    <location>
        <begin position="556"/>
        <end position="714"/>
    </location>
</feature>
<keyword evidence="2" id="KW-0511">Multifunctional enzyme</keyword>
<dbReference type="EC" id="2.7.7.49" evidence="1"/>
<dbReference type="InterPro" id="IPR035892">
    <property type="entry name" value="C2_domain_sf"/>
</dbReference>
<name>A0ABY6KXS5_9ARAC</name>
<dbReference type="SUPFAM" id="SSF56672">
    <property type="entry name" value="DNA/RNA polymerases"/>
    <property type="match status" value="1"/>
</dbReference>
<dbReference type="Gene3D" id="2.60.40.150">
    <property type="entry name" value="C2 domain"/>
    <property type="match status" value="1"/>
</dbReference>
<dbReference type="InterPro" id="IPR043502">
    <property type="entry name" value="DNA/RNA_pol_sf"/>
</dbReference>
<dbReference type="Pfam" id="PF00792">
    <property type="entry name" value="PI3K_C2"/>
    <property type="match status" value="1"/>
</dbReference>
<keyword evidence="8" id="KW-1185">Reference proteome</keyword>
<evidence type="ECO:0000256" key="4">
    <source>
        <dbReference type="SAM" id="MobiDB-lite"/>
    </source>
</evidence>
<dbReference type="SUPFAM" id="SSF53098">
    <property type="entry name" value="Ribonuclease H-like"/>
    <property type="match status" value="1"/>
</dbReference>
<evidence type="ECO:0000313" key="7">
    <source>
        <dbReference type="EMBL" id="UYV72365.1"/>
    </source>
</evidence>
<sequence>MMEMTRTDPEWKDKIITGDETCVYGYDPETKPQSAEWRDIAPNDFFLFPKLKAVLKGRHFDTRNDIIEKSPLALKSIPKEAYKNCFDNWEKRWRCWNEWLNLPIKISELPRHAVLTFTILDAYYPLNEMVVGSTAISVFEENGLLRQGFYELKVWPKVEADGKWNSSTPGLPSTNSKRLNQLKKGLKEFHSGDLQKCEWLDKHAVPVAENINHSTKKNSKTLLLNIEFPKITYQKEIINVIYYEEEARQTLIDLYPETNEASYAKFFAIKLAGHNSLEDFYRNKCAMGLQLGLPQEVLLETLTEGLPAFDQRLTRVAAPKYLSEWFGVVSRVRGNNTPPQRQQDDALPNMSGPFHSTPQRGRTAAAPPSPCRHCGGPHWNADCHHKKGHLNARAIHLGANTIWDWDEACQAAFNALKDSLTTHPVLHLYQEGLQCQVYCDASTLGIADANLIKSHQQPAPSGESKLILDRNGLHTMTRRGVTKVVIPDTLRTDLLNTVHARYNHPDISQMTSLISAQYYWKGMSKDIANAVKTCPICQLTKPPRGPTFGELGQLPLATQPFDLVSLDTIARFAKYGITKTYLHVAVDHLTRYAWMVASRSTSIHTYQQVIKKVLQDGTPKRLLADRAPAFTSPKFKRFLLNRNIHPLLTTSNNPQSNGLCERLNATLTGKLRLLHLENPKIAWTKLVTRVTTVYNNTPHSVTRFPPIYLMFGTLPPEFTEHLTPYRELDAARRIAHKRTQTKHLRDKRTFDKQHKAPHFEPGDLVLVKIYQHPNTGTQTQAVHPSTDASAFTDHSKMMLPFLKLFKYPECYSMAGITRSGVYKINNDLVKHLRVFQMINTTGFICTVFLQTYKDLCT</sequence>
<evidence type="ECO:0000313" key="8">
    <source>
        <dbReference type="Proteomes" id="UP001235939"/>
    </source>
</evidence>
<dbReference type="InterPro" id="IPR041588">
    <property type="entry name" value="Integrase_H2C2"/>
</dbReference>
<evidence type="ECO:0000259" key="5">
    <source>
        <dbReference type="PROSITE" id="PS50994"/>
    </source>
</evidence>
<gene>
    <name evidence="7" type="ORF">LAZ67_9002785</name>
</gene>
<dbReference type="InterPro" id="IPR012337">
    <property type="entry name" value="RNaseH-like_sf"/>
</dbReference>
<feature type="region of interest" description="Disordered" evidence="4">
    <location>
        <begin position="334"/>
        <end position="369"/>
    </location>
</feature>
<dbReference type="PROSITE" id="PS50994">
    <property type="entry name" value="INTEGRASE"/>
    <property type="match status" value="1"/>
</dbReference>
<dbReference type="PROSITE" id="PS51547">
    <property type="entry name" value="C2_PI3K"/>
    <property type="match status" value="1"/>
</dbReference>
<accession>A0ABY6KXS5</accession>
<dbReference type="Proteomes" id="UP001235939">
    <property type="component" value="Chromosome 09"/>
</dbReference>
<organism evidence="7 8">
    <name type="scientific">Cordylochernes scorpioides</name>
    <dbReference type="NCBI Taxonomy" id="51811"/>
    <lineage>
        <taxon>Eukaryota</taxon>
        <taxon>Metazoa</taxon>
        <taxon>Ecdysozoa</taxon>
        <taxon>Arthropoda</taxon>
        <taxon>Chelicerata</taxon>
        <taxon>Arachnida</taxon>
        <taxon>Pseudoscorpiones</taxon>
        <taxon>Cheliferoidea</taxon>
        <taxon>Chernetidae</taxon>
        <taxon>Cordylochernes</taxon>
    </lineage>
</organism>
<evidence type="ECO:0000256" key="3">
    <source>
        <dbReference type="PROSITE-ProRule" id="PRU00880"/>
    </source>
</evidence>
<protein>
    <recommendedName>
        <fullName evidence="1">RNA-directed DNA polymerase</fullName>
        <ecNumber evidence="1">2.7.7.49</ecNumber>
    </recommendedName>
</protein>
<dbReference type="Pfam" id="PF00665">
    <property type="entry name" value="rve"/>
    <property type="match status" value="1"/>
</dbReference>
<feature type="domain" description="C2 PI3K-type" evidence="6">
    <location>
        <begin position="25"/>
        <end position="190"/>
    </location>
</feature>
<evidence type="ECO:0000256" key="2">
    <source>
        <dbReference type="ARBA" id="ARBA00023268"/>
    </source>
</evidence>
<dbReference type="Pfam" id="PF17921">
    <property type="entry name" value="Integrase_H2C2"/>
    <property type="match status" value="1"/>
</dbReference>
<dbReference type="EMBL" id="CP092871">
    <property type="protein sequence ID" value="UYV72365.1"/>
    <property type="molecule type" value="Genomic_DNA"/>
</dbReference>
<evidence type="ECO:0000256" key="1">
    <source>
        <dbReference type="ARBA" id="ARBA00012493"/>
    </source>
</evidence>
<dbReference type="Pfam" id="PF17919">
    <property type="entry name" value="RT_RNaseH_2"/>
    <property type="match status" value="1"/>
</dbReference>
<evidence type="ECO:0000259" key="6">
    <source>
        <dbReference type="PROSITE" id="PS51547"/>
    </source>
</evidence>
<dbReference type="SUPFAM" id="SSF49562">
    <property type="entry name" value="C2 domain (Calcium/lipid-binding domain, CaLB)"/>
    <property type="match status" value="1"/>
</dbReference>
<dbReference type="InterPro" id="IPR036397">
    <property type="entry name" value="RNaseH_sf"/>
</dbReference>
<proteinExistence type="inferred from homology"/>
<dbReference type="InterPro" id="IPR050951">
    <property type="entry name" value="Retrovirus_Pol_polyprotein"/>
</dbReference>
<dbReference type="Gene3D" id="1.10.340.70">
    <property type="match status" value="1"/>
</dbReference>
<dbReference type="InterPro" id="IPR002420">
    <property type="entry name" value="PI3K-type_C2_dom"/>
</dbReference>